<feature type="domain" description="DUF7119" evidence="2">
    <location>
        <begin position="82"/>
        <end position="221"/>
    </location>
</feature>
<evidence type="ECO:0000313" key="3">
    <source>
        <dbReference type="EMBL" id="AXR76512.1"/>
    </source>
</evidence>
<evidence type="ECO:0000256" key="1">
    <source>
        <dbReference type="SAM" id="MobiDB-lite"/>
    </source>
</evidence>
<dbReference type="SUPFAM" id="SSF109709">
    <property type="entry name" value="KorB DNA-binding domain-like"/>
    <property type="match status" value="1"/>
</dbReference>
<dbReference type="EMBL" id="CP024047">
    <property type="protein sequence ID" value="AXR76512.1"/>
    <property type="molecule type" value="Genomic_DNA"/>
</dbReference>
<organism evidence="3 4">
    <name type="scientific">Natrarchaeobaculum sulfurireducens</name>
    <dbReference type="NCBI Taxonomy" id="2044521"/>
    <lineage>
        <taxon>Archaea</taxon>
        <taxon>Methanobacteriati</taxon>
        <taxon>Methanobacteriota</taxon>
        <taxon>Stenosarchaea group</taxon>
        <taxon>Halobacteria</taxon>
        <taxon>Halobacteriales</taxon>
        <taxon>Natrialbaceae</taxon>
        <taxon>Natrarchaeobaculum</taxon>
    </lineage>
</organism>
<name>A0A346PAG7_9EURY</name>
<dbReference type="AlphaFoldDB" id="A0A346PAG7"/>
<sequence>MANVRRETEYSVSRRTEQVQTFLPAYTQRFSMTDDRNNGRSRGSRNRERSIPTDRESPVGAPVIRGDESVTGQRARDAVQFDPTDPDSLADAAETVRQFATGATDEDHLYMLRGAAACAALVRGEGSYKTAAKRAGNDVTVSFIRKWARVHDLPRSVRKQVALGTIAPTAAKHIARVSGESRLLLAWATLDGDLTVREVRSVASTINDGTPLEDALADHGIVLGQIEVTLSPATYRTLRQHASLDDVDPGTLISRALEAHLG</sequence>
<dbReference type="InterPro" id="IPR055543">
    <property type="entry name" value="DUF7119"/>
</dbReference>
<evidence type="ECO:0000313" key="4">
    <source>
        <dbReference type="Proteomes" id="UP000258707"/>
    </source>
</evidence>
<dbReference type="KEGG" id="nan:AArc1_0168"/>
<dbReference type="Pfam" id="PF23433">
    <property type="entry name" value="DUF7119"/>
    <property type="match status" value="1"/>
</dbReference>
<dbReference type="Proteomes" id="UP000258707">
    <property type="component" value="Chromosome"/>
</dbReference>
<reference evidence="4" key="1">
    <citation type="submission" date="2017-10" db="EMBL/GenBank/DDBJ databases">
        <title>Phenotypic and genomic properties of facultatively anaerobic sulfur-reducing natronoarchaea from hypersaline soda lakes.</title>
        <authorList>
            <person name="Sorokin D.Y."/>
            <person name="Kublanov I.V."/>
            <person name="Roman P."/>
            <person name="Sinninghe Damste J.S."/>
            <person name="Golyshin P.N."/>
            <person name="Rojo D."/>
            <person name="Ciordia S."/>
            <person name="Mena Md.C."/>
            <person name="Ferrer M."/>
            <person name="Messina E."/>
            <person name="Smedile F."/>
            <person name="La Spada G."/>
            <person name="La Cono V."/>
            <person name="Yakimov M.M."/>
        </authorList>
    </citation>
    <scope>NUCLEOTIDE SEQUENCE [LARGE SCALE GENOMIC DNA]</scope>
    <source>
        <strain evidence="4">AArc1</strain>
    </source>
</reference>
<protein>
    <recommendedName>
        <fullName evidence="2">DUF7119 domain-containing protein</fullName>
    </recommendedName>
</protein>
<evidence type="ECO:0000259" key="2">
    <source>
        <dbReference type="Pfam" id="PF23433"/>
    </source>
</evidence>
<gene>
    <name evidence="3" type="ORF">AArc1_0168</name>
</gene>
<dbReference type="Gene3D" id="1.10.10.2830">
    <property type="match status" value="1"/>
</dbReference>
<accession>A0A346PAG7</accession>
<feature type="region of interest" description="Disordered" evidence="1">
    <location>
        <begin position="23"/>
        <end position="65"/>
    </location>
</feature>
<feature type="compositionally biased region" description="Basic and acidic residues" evidence="1">
    <location>
        <begin position="45"/>
        <end position="57"/>
    </location>
</feature>
<proteinExistence type="predicted"/>